<comment type="caution">
    <text evidence="2">The sequence shown here is derived from an EMBL/GenBank/DDBJ whole genome shotgun (WGS) entry which is preliminary data.</text>
</comment>
<gene>
    <name evidence="2" type="ORF">A3C72_00910</name>
</gene>
<dbReference type="NCBIfam" id="NF033679">
    <property type="entry name" value="DNRLRE_dom"/>
    <property type="match status" value="1"/>
</dbReference>
<dbReference type="AlphaFoldDB" id="A0A1G2ML76"/>
<dbReference type="GO" id="GO:0004222">
    <property type="term" value="F:metalloendopeptidase activity"/>
    <property type="evidence" value="ECO:0007669"/>
    <property type="project" value="TreeGrafter"/>
</dbReference>
<dbReference type="InterPro" id="IPR050570">
    <property type="entry name" value="Cell_wall_metabolism_enzyme"/>
</dbReference>
<accession>A0A1G2ML76</accession>
<evidence type="ECO:0000259" key="1">
    <source>
        <dbReference type="Pfam" id="PF01551"/>
    </source>
</evidence>
<dbReference type="SUPFAM" id="SSF51261">
    <property type="entry name" value="Duplicated hybrid motif"/>
    <property type="match status" value="1"/>
</dbReference>
<dbReference type="InterPro" id="IPR016047">
    <property type="entry name" value="M23ase_b-sheet_dom"/>
</dbReference>
<dbReference type="Proteomes" id="UP000177130">
    <property type="component" value="Unassembled WGS sequence"/>
</dbReference>
<dbReference type="PANTHER" id="PTHR21666:SF270">
    <property type="entry name" value="MUREIN HYDROLASE ACTIVATOR ENVC"/>
    <property type="match status" value="1"/>
</dbReference>
<protein>
    <recommendedName>
        <fullName evidence="1">M23ase beta-sheet core domain-containing protein</fullName>
    </recommendedName>
</protein>
<dbReference type="PANTHER" id="PTHR21666">
    <property type="entry name" value="PEPTIDASE-RELATED"/>
    <property type="match status" value="1"/>
</dbReference>
<reference evidence="2 3" key="1">
    <citation type="journal article" date="2016" name="Nat. Commun.">
        <title>Thousands of microbial genomes shed light on interconnected biogeochemical processes in an aquifer system.</title>
        <authorList>
            <person name="Anantharaman K."/>
            <person name="Brown C.T."/>
            <person name="Hug L.A."/>
            <person name="Sharon I."/>
            <person name="Castelle C.J."/>
            <person name="Probst A.J."/>
            <person name="Thomas B.C."/>
            <person name="Singh A."/>
            <person name="Wilkins M.J."/>
            <person name="Karaoz U."/>
            <person name="Brodie E.L."/>
            <person name="Williams K.H."/>
            <person name="Hubbard S.S."/>
            <person name="Banfield J.F."/>
        </authorList>
    </citation>
    <scope>NUCLEOTIDE SEQUENCE [LARGE SCALE GENOMIC DNA]</scope>
</reference>
<dbReference type="Gene3D" id="2.70.70.10">
    <property type="entry name" value="Glucose Permease (Domain IIA)"/>
    <property type="match status" value="1"/>
</dbReference>
<evidence type="ECO:0000313" key="2">
    <source>
        <dbReference type="EMBL" id="OHA24494.1"/>
    </source>
</evidence>
<dbReference type="Pfam" id="PF01551">
    <property type="entry name" value="Peptidase_M23"/>
    <property type="match status" value="1"/>
</dbReference>
<name>A0A1G2ML76_9BACT</name>
<organism evidence="2 3">
    <name type="scientific">Candidatus Taylorbacteria bacterium RIFCSPHIGHO2_02_FULL_43_32b</name>
    <dbReference type="NCBI Taxonomy" id="1802306"/>
    <lineage>
        <taxon>Bacteria</taxon>
        <taxon>Candidatus Tayloriibacteriota</taxon>
    </lineage>
</organism>
<feature type="domain" description="M23ase beta-sheet core" evidence="1">
    <location>
        <begin position="246"/>
        <end position="336"/>
    </location>
</feature>
<dbReference type="CDD" id="cd12797">
    <property type="entry name" value="M23_peptidase"/>
    <property type="match status" value="1"/>
</dbReference>
<evidence type="ECO:0000313" key="3">
    <source>
        <dbReference type="Proteomes" id="UP000177130"/>
    </source>
</evidence>
<dbReference type="STRING" id="1802306.A3C72_00910"/>
<dbReference type="EMBL" id="MHRK01000009">
    <property type="protein sequence ID" value="OHA24494.1"/>
    <property type="molecule type" value="Genomic_DNA"/>
</dbReference>
<proteinExistence type="predicted"/>
<dbReference type="InterPro" id="IPR011055">
    <property type="entry name" value="Dup_hybrid_motif"/>
</dbReference>
<sequence>MYQKYIAVIGALLCGVAVSRAVEDKMVLQPGPEGVDKWFGSYYNKQGVNNGILRVGGWGDYYNSLIKFDGATQTVPGSFKRAELWLYHFNTTRPTDINMWLLKTRWSEAPWDHANLAGYYLGRYYGPSIGSGWYGIDITSSVNYWRLAPSLNYGLLLTPAANDNRYDEFYSSDSSSVTLRPKLHVIYDLDFKMPLPGGKAWKLTVEAGGKANDGIDDPFHKGTTYYSLDFSPWSVQASGIGPMYPETDAPVLAMEGGKVYFVGNDPGHPNGYHVKIDHGCDNDTSSGFQTVYSHFKSPPLVTKGQIVIQGQKLGIMGNTGISTATHLHVTAYFQGTASGEGTDPQLNQLSIEGRLIKDYKLNSLSPSTPIFYPSSNVIK</sequence>